<evidence type="ECO:0000313" key="3">
    <source>
        <dbReference type="Proteomes" id="UP000006898"/>
    </source>
</evidence>
<accession>D5MMV4</accession>
<dbReference type="KEGG" id="mox:DAMO_0993"/>
<dbReference type="HOGENOM" id="CLU_2192220_0_0_0"/>
<protein>
    <recommendedName>
        <fullName evidence="4">Ribbon-helix-helix protein CopG domain-containing protein</fullName>
    </recommendedName>
</protein>
<organism evidence="2 3">
    <name type="scientific">Methylomirabilis oxygeniifera</name>
    <dbReference type="NCBI Taxonomy" id="671143"/>
    <lineage>
        <taxon>Bacteria</taxon>
        <taxon>Candidatus Methylomirabilota</taxon>
        <taxon>Candidatus Methylomirabilia</taxon>
        <taxon>Candidatus Methylomirabilales</taxon>
        <taxon>Candidatus Methylomirabilaceae</taxon>
        <taxon>Candidatus Methylomirabilis</taxon>
    </lineage>
</organism>
<evidence type="ECO:0000313" key="2">
    <source>
        <dbReference type="EMBL" id="CBE68054.1"/>
    </source>
</evidence>
<gene>
    <name evidence="2" type="ORF">DAMO_0993</name>
</gene>
<feature type="compositionally biased region" description="Basic and acidic residues" evidence="1">
    <location>
        <begin position="22"/>
        <end position="40"/>
    </location>
</feature>
<dbReference type="EMBL" id="FP565575">
    <property type="protein sequence ID" value="CBE68054.1"/>
    <property type="molecule type" value="Genomic_DNA"/>
</dbReference>
<evidence type="ECO:0008006" key="4">
    <source>
        <dbReference type="Google" id="ProtNLM"/>
    </source>
</evidence>
<dbReference type="AlphaFoldDB" id="D5MMV4"/>
<dbReference type="STRING" id="671143.DAMO_0993"/>
<feature type="region of interest" description="Disordered" evidence="1">
    <location>
        <begin position="1"/>
        <end position="40"/>
    </location>
</feature>
<dbReference type="Proteomes" id="UP000006898">
    <property type="component" value="Chromosome"/>
</dbReference>
<name>D5MMV4_METO1</name>
<sequence>MKPKGALTTGRRSGQTQKRQSRSTEPERVTELGEETERPLDAEDIALASLEAQVRAKEARADLGSTELSAVVAVRLPHALIVRFEAEATKRCITASELIKRALIRYLS</sequence>
<reference evidence="2 3" key="1">
    <citation type="journal article" date="2010" name="Nature">
        <title>Nitrite-driven anaerobic methane oxidation by oxygenic bacteria.</title>
        <authorList>
            <person name="Ettwig K.F."/>
            <person name="Butler M.K."/>
            <person name="Le Paslier D."/>
            <person name="Pelletier E."/>
            <person name="Mangenot S."/>
            <person name="Kuypers M.M.M."/>
            <person name="Schreiber F."/>
            <person name="Dutilh B.E."/>
            <person name="Zedelius J."/>
            <person name="de Beer D."/>
            <person name="Gloerich J."/>
            <person name="Wessels H.J.C.T."/>
            <person name="van Allen T."/>
            <person name="Luesken F."/>
            <person name="Wu M."/>
            <person name="van de Pas-Schoonen K.T."/>
            <person name="Op den Camp H.J.M."/>
            <person name="Janssen-Megens E.M."/>
            <person name="Francoijs K-J."/>
            <person name="Stunnenberg H."/>
            <person name="Weissenbach J."/>
            <person name="Jetten M.S.M."/>
            <person name="Strous M."/>
        </authorList>
    </citation>
    <scope>NUCLEOTIDE SEQUENCE [LARGE SCALE GENOMIC DNA]</scope>
</reference>
<evidence type="ECO:0000256" key="1">
    <source>
        <dbReference type="SAM" id="MobiDB-lite"/>
    </source>
</evidence>
<proteinExistence type="predicted"/>